<comment type="subcellular location">
    <subcellularLocation>
        <location evidence="7">Cytoplasm</location>
    </subcellularLocation>
</comment>
<feature type="binding site" evidence="7">
    <location>
        <position position="110"/>
    </location>
    <ligand>
        <name>Zn(2+)</name>
        <dbReference type="ChEBI" id="CHEBI:29105"/>
    </ligand>
</feature>
<evidence type="ECO:0000259" key="9">
    <source>
        <dbReference type="Pfam" id="PF19269"/>
    </source>
</evidence>
<organism evidence="10 11">
    <name type="scientific">Candidatus Edwardsbacteria bacterium GWF2_54_11</name>
    <dbReference type="NCBI Taxonomy" id="1817851"/>
    <lineage>
        <taxon>Bacteria</taxon>
        <taxon>Candidatus Edwardsiibacteriota</taxon>
    </lineage>
</organism>
<evidence type="ECO:0000256" key="3">
    <source>
        <dbReference type="ARBA" id="ARBA00022741"/>
    </source>
</evidence>
<dbReference type="GO" id="GO:0005524">
    <property type="term" value="F:ATP binding"/>
    <property type="evidence" value="ECO:0007669"/>
    <property type="project" value="UniProtKB-UniRule"/>
</dbReference>
<accession>A0A1F5RCE4</accession>
<feature type="short sequence motif" description="'KMSKS' region" evidence="7">
    <location>
        <begin position="252"/>
        <end position="256"/>
    </location>
</feature>
<dbReference type="InterPro" id="IPR008925">
    <property type="entry name" value="aa_tRNA-synth_I_cd-bd_sf"/>
</dbReference>
<evidence type="ECO:0000313" key="11">
    <source>
        <dbReference type="Proteomes" id="UP000177230"/>
    </source>
</evidence>
<dbReference type="Pfam" id="PF00749">
    <property type="entry name" value="tRNA-synt_1c"/>
    <property type="match status" value="1"/>
</dbReference>
<comment type="cofactor">
    <cofactor evidence="7">
        <name>Zn(2+)</name>
        <dbReference type="ChEBI" id="CHEBI:29105"/>
    </cofactor>
    <text evidence="7">Binds 1 zinc ion per subunit.</text>
</comment>
<comment type="similarity">
    <text evidence="1 7">Belongs to the class-I aminoacyl-tRNA synthetase family. Glutamate--tRNA ligase type 1 subfamily.</text>
</comment>
<dbReference type="GO" id="GO:0000049">
    <property type="term" value="F:tRNA binding"/>
    <property type="evidence" value="ECO:0007669"/>
    <property type="project" value="InterPro"/>
</dbReference>
<keyword evidence="7" id="KW-0479">Metal-binding</keyword>
<dbReference type="PRINTS" id="PR00987">
    <property type="entry name" value="TRNASYNTHGLU"/>
</dbReference>
<dbReference type="InterPro" id="IPR020751">
    <property type="entry name" value="aa-tRNA-synth_I_codon-bd_sub2"/>
</dbReference>
<dbReference type="GO" id="GO:0004818">
    <property type="term" value="F:glutamate-tRNA ligase activity"/>
    <property type="evidence" value="ECO:0007669"/>
    <property type="project" value="UniProtKB-UniRule"/>
</dbReference>
<dbReference type="Proteomes" id="UP000177230">
    <property type="component" value="Unassembled WGS sequence"/>
</dbReference>
<name>A0A1F5RCE4_9BACT</name>
<dbReference type="Pfam" id="PF19269">
    <property type="entry name" value="Anticodon_2"/>
    <property type="match status" value="1"/>
</dbReference>
<feature type="binding site" evidence="7">
    <location>
        <position position="135"/>
    </location>
    <ligand>
        <name>Zn(2+)</name>
        <dbReference type="ChEBI" id="CHEBI:29105"/>
    </ligand>
</feature>
<dbReference type="PANTHER" id="PTHR43311:SF2">
    <property type="entry name" value="GLUTAMATE--TRNA LIGASE, MITOCHONDRIAL-RELATED"/>
    <property type="match status" value="1"/>
</dbReference>
<comment type="subunit">
    <text evidence="7">Monomer.</text>
</comment>
<dbReference type="InterPro" id="IPR033910">
    <property type="entry name" value="GluRS_core"/>
</dbReference>
<evidence type="ECO:0000256" key="2">
    <source>
        <dbReference type="ARBA" id="ARBA00022598"/>
    </source>
</evidence>
<protein>
    <recommendedName>
        <fullName evidence="7">Glutamate--tRNA ligase</fullName>
        <ecNumber evidence="7">6.1.1.17</ecNumber>
    </recommendedName>
    <alternativeName>
        <fullName evidence="7">Glutamyl-tRNA synthetase</fullName>
        <shortName evidence="7">GluRS</shortName>
    </alternativeName>
</protein>
<dbReference type="PROSITE" id="PS00178">
    <property type="entry name" value="AA_TRNA_LIGASE_I"/>
    <property type="match status" value="1"/>
</dbReference>
<evidence type="ECO:0000256" key="6">
    <source>
        <dbReference type="ARBA" id="ARBA00023146"/>
    </source>
</evidence>
<dbReference type="GO" id="GO:0008270">
    <property type="term" value="F:zinc ion binding"/>
    <property type="evidence" value="ECO:0007669"/>
    <property type="project" value="UniProtKB-UniRule"/>
</dbReference>
<feature type="binding site" evidence="7">
    <location>
        <position position="255"/>
    </location>
    <ligand>
        <name>ATP</name>
        <dbReference type="ChEBI" id="CHEBI:30616"/>
    </ligand>
</feature>
<dbReference type="InterPro" id="IPR004527">
    <property type="entry name" value="Glu-tRNA-ligase_bac/mito"/>
</dbReference>
<feature type="domain" description="Aminoacyl-tRNA synthetase class I anticodon-binding" evidence="9">
    <location>
        <begin position="334"/>
        <end position="479"/>
    </location>
</feature>
<proteinExistence type="inferred from homology"/>
<dbReference type="NCBIfam" id="TIGR00464">
    <property type="entry name" value="gltX_bact"/>
    <property type="match status" value="1"/>
</dbReference>
<keyword evidence="3 7" id="KW-0547">Nucleotide-binding</keyword>
<dbReference type="InterPro" id="IPR049940">
    <property type="entry name" value="GluQ/Sye"/>
</dbReference>
<comment type="caution">
    <text evidence="10">The sequence shown here is derived from an EMBL/GenBank/DDBJ whole genome shotgun (WGS) entry which is preliminary data.</text>
</comment>
<evidence type="ECO:0000313" key="10">
    <source>
        <dbReference type="EMBL" id="OGF12139.1"/>
    </source>
</evidence>
<evidence type="ECO:0000259" key="8">
    <source>
        <dbReference type="Pfam" id="PF00749"/>
    </source>
</evidence>
<keyword evidence="6 7" id="KW-0030">Aminoacyl-tRNA synthetase</keyword>
<comment type="function">
    <text evidence="7">Catalyzes the attachment of glutamate to tRNA(Glu) in a two-step reaction: glutamate is first activated by ATP to form Glu-AMP and then transferred to the acceptor end of tRNA(Glu).</text>
</comment>
<dbReference type="SUPFAM" id="SSF52374">
    <property type="entry name" value="Nucleotidylyl transferase"/>
    <property type="match status" value="1"/>
</dbReference>
<dbReference type="EMBL" id="MFFM01000034">
    <property type="protein sequence ID" value="OGF12139.1"/>
    <property type="molecule type" value="Genomic_DNA"/>
</dbReference>
<dbReference type="CDD" id="cd00808">
    <property type="entry name" value="GluRS_core"/>
    <property type="match status" value="1"/>
</dbReference>
<dbReference type="GO" id="GO:0006424">
    <property type="term" value="P:glutamyl-tRNA aminoacylation"/>
    <property type="evidence" value="ECO:0007669"/>
    <property type="project" value="UniProtKB-UniRule"/>
</dbReference>
<dbReference type="HAMAP" id="MF_00022">
    <property type="entry name" value="Glu_tRNA_synth_type1"/>
    <property type="match status" value="1"/>
</dbReference>
<dbReference type="InterPro" id="IPR000924">
    <property type="entry name" value="Glu/Gln-tRNA-synth"/>
</dbReference>
<evidence type="ECO:0000256" key="4">
    <source>
        <dbReference type="ARBA" id="ARBA00022840"/>
    </source>
</evidence>
<keyword evidence="5 7" id="KW-0648">Protein biosynthesis</keyword>
<evidence type="ECO:0000256" key="5">
    <source>
        <dbReference type="ARBA" id="ARBA00022917"/>
    </source>
</evidence>
<dbReference type="Gene3D" id="1.10.10.350">
    <property type="match status" value="1"/>
</dbReference>
<feature type="binding site" evidence="7">
    <location>
        <position position="137"/>
    </location>
    <ligand>
        <name>Zn(2+)</name>
        <dbReference type="ChEBI" id="CHEBI:29105"/>
    </ligand>
</feature>
<evidence type="ECO:0000256" key="1">
    <source>
        <dbReference type="ARBA" id="ARBA00007894"/>
    </source>
</evidence>
<feature type="domain" description="Glutamyl/glutaminyl-tRNA synthetase class Ib catalytic" evidence="8">
    <location>
        <begin position="5"/>
        <end position="321"/>
    </location>
</feature>
<dbReference type="GO" id="GO:0005737">
    <property type="term" value="C:cytoplasm"/>
    <property type="evidence" value="ECO:0007669"/>
    <property type="project" value="UniProtKB-SubCell"/>
</dbReference>
<keyword evidence="7" id="KW-0862">Zinc</keyword>
<dbReference type="EC" id="6.1.1.17" evidence="7"/>
<dbReference type="InterPro" id="IPR001412">
    <property type="entry name" value="aa-tRNA-synth_I_CS"/>
</dbReference>
<dbReference type="Gene3D" id="3.40.50.620">
    <property type="entry name" value="HUPs"/>
    <property type="match status" value="1"/>
</dbReference>
<dbReference type="InterPro" id="IPR045462">
    <property type="entry name" value="aa-tRNA-synth_I_cd-bd"/>
</dbReference>
<keyword evidence="4 7" id="KW-0067">ATP-binding</keyword>
<dbReference type="AlphaFoldDB" id="A0A1F5RCE4"/>
<reference evidence="10 11" key="1">
    <citation type="journal article" date="2016" name="Nat. Commun.">
        <title>Thousands of microbial genomes shed light on interconnected biogeochemical processes in an aquifer system.</title>
        <authorList>
            <person name="Anantharaman K."/>
            <person name="Brown C.T."/>
            <person name="Hug L.A."/>
            <person name="Sharon I."/>
            <person name="Castelle C.J."/>
            <person name="Probst A.J."/>
            <person name="Thomas B.C."/>
            <person name="Singh A."/>
            <person name="Wilkins M.J."/>
            <person name="Karaoz U."/>
            <person name="Brodie E.L."/>
            <person name="Williams K.H."/>
            <person name="Hubbard S.S."/>
            <person name="Banfield J.F."/>
        </authorList>
    </citation>
    <scope>NUCLEOTIDE SEQUENCE [LARGE SCALE GENOMIC DNA]</scope>
</reference>
<dbReference type="InterPro" id="IPR020058">
    <property type="entry name" value="Glu/Gln-tRNA-synth_Ib_cat-dom"/>
</dbReference>
<evidence type="ECO:0000256" key="7">
    <source>
        <dbReference type="HAMAP-Rule" id="MF_00022"/>
    </source>
</evidence>
<feature type="binding site" evidence="7">
    <location>
        <position position="108"/>
    </location>
    <ligand>
        <name>Zn(2+)</name>
        <dbReference type="ChEBI" id="CHEBI:29105"/>
    </ligand>
</feature>
<keyword evidence="2 7" id="KW-0436">Ligase</keyword>
<dbReference type="FunFam" id="3.40.50.620:FF:000045">
    <property type="entry name" value="Glutamate--tRNA ligase, mitochondrial"/>
    <property type="match status" value="1"/>
</dbReference>
<dbReference type="SUPFAM" id="SSF48163">
    <property type="entry name" value="An anticodon-binding domain of class I aminoacyl-tRNA synthetases"/>
    <property type="match status" value="1"/>
</dbReference>
<sequence length="486" mass="54657">MPIPVRTRFAPSPTGYMHIGNLRTALYAYLIARARNGQFILRIEDTDQERLVEGSVEVIYNTLNLVGLEHDEGPDIGGPFGPYVQSQRKGIYKEWAEKLISRGGAYYCFCSKEKLESLRKEAGGKETVFKYQDPCREIAPAEAQKRAASGEPCVVRQRIPRGGTTTFQDMVYGSVTVENDTLEDGILLKSDGLPTYNFANVVDDHLMQISHVIRGSEYLSSAPKYNLIYQAMGWEIPAYIHLPLIMKAAGKKLSKREGDASFEDFYHQGYLKEAIVNYIALLGWNPKDDREIFSLDELKQIFSVSGLNNSPAIFDPDKLKWMNAEYIRKLAPEQFNQMAMPYYQKAIKRTDIDLLKLSKLVQLRTEVLSDIPAIVDFIDTLPEYDVSLYVNKKMKTDPAVSLESLKLALSELEKLGSWEHQAIHDTLFKLIEQKGLKTGQMLWPIRTALSGKESSPGGAIDLAEVLGKEETIGRITSGIKLLSKPS</sequence>
<gene>
    <name evidence="7" type="primary">gltX</name>
    <name evidence="10" type="ORF">A2024_03905</name>
</gene>
<feature type="short sequence motif" description="'HIGH' region" evidence="7">
    <location>
        <begin position="11"/>
        <end position="21"/>
    </location>
</feature>
<dbReference type="InterPro" id="IPR014729">
    <property type="entry name" value="Rossmann-like_a/b/a_fold"/>
</dbReference>
<keyword evidence="7" id="KW-0963">Cytoplasm</keyword>
<dbReference type="PANTHER" id="PTHR43311">
    <property type="entry name" value="GLUTAMATE--TRNA LIGASE"/>
    <property type="match status" value="1"/>
</dbReference>
<comment type="catalytic activity">
    <reaction evidence="7">
        <text>tRNA(Glu) + L-glutamate + ATP = L-glutamyl-tRNA(Glu) + AMP + diphosphate</text>
        <dbReference type="Rhea" id="RHEA:23540"/>
        <dbReference type="Rhea" id="RHEA-COMP:9663"/>
        <dbReference type="Rhea" id="RHEA-COMP:9680"/>
        <dbReference type="ChEBI" id="CHEBI:29985"/>
        <dbReference type="ChEBI" id="CHEBI:30616"/>
        <dbReference type="ChEBI" id="CHEBI:33019"/>
        <dbReference type="ChEBI" id="CHEBI:78442"/>
        <dbReference type="ChEBI" id="CHEBI:78520"/>
        <dbReference type="ChEBI" id="CHEBI:456215"/>
        <dbReference type="EC" id="6.1.1.17"/>
    </reaction>
</comment>